<keyword evidence="3" id="KW-1185">Reference proteome</keyword>
<protein>
    <recommendedName>
        <fullName evidence="4">Immunity protein 50 of polymorphic toxin system</fullName>
    </recommendedName>
</protein>
<evidence type="ECO:0000313" key="2">
    <source>
        <dbReference type="EMBL" id="MFD2028387.1"/>
    </source>
</evidence>
<reference evidence="3" key="1">
    <citation type="journal article" date="2019" name="Int. J. Syst. Evol. Microbiol.">
        <title>The Global Catalogue of Microorganisms (GCM) 10K type strain sequencing project: providing services to taxonomists for standard genome sequencing and annotation.</title>
        <authorList>
            <consortium name="The Broad Institute Genomics Platform"/>
            <consortium name="The Broad Institute Genome Sequencing Center for Infectious Disease"/>
            <person name="Wu L."/>
            <person name="Ma J."/>
        </authorList>
    </citation>
    <scope>NUCLEOTIDE SEQUENCE [LARGE SCALE GENOMIC DNA]</scope>
    <source>
        <strain evidence="3">CCM 7043</strain>
    </source>
</reference>
<sequence length="198" mass="22375">MMPDPDVSGWRPDFLPADEQFQRQARLLGDLVSDQVAETWIVWNLDFDEWFADLPVVLRLASGRQLEVCWEKFDDCSITWNTIDLTETPRGWVEWPLQWRRAAHAALEAIEHETIRDVRTTTFEFTTHSVTGPCGSASTWLTTGMWLGTGNGGLHVFNALDENGISGQRPVEDAAHRSQIIGRDDGQAPRSSPADWPQ</sequence>
<dbReference type="Proteomes" id="UP001597338">
    <property type="component" value="Unassembled WGS sequence"/>
</dbReference>
<organism evidence="2 3">
    <name type="scientific">Promicromonospora aerolata</name>
    <dbReference type="NCBI Taxonomy" id="195749"/>
    <lineage>
        <taxon>Bacteria</taxon>
        <taxon>Bacillati</taxon>
        <taxon>Actinomycetota</taxon>
        <taxon>Actinomycetes</taxon>
        <taxon>Micrococcales</taxon>
        <taxon>Promicromonosporaceae</taxon>
        <taxon>Promicromonospora</taxon>
    </lineage>
</organism>
<dbReference type="EMBL" id="JBHUHF010000001">
    <property type="protein sequence ID" value="MFD2028387.1"/>
    <property type="molecule type" value="Genomic_DNA"/>
</dbReference>
<evidence type="ECO:0000256" key="1">
    <source>
        <dbReference type="SAM" id="MobiDB-lite"/>
    </source>
</evidence>
<evidence type="ECO:0000313" key="3">
    <source>
        <dbReference type="Proteomes" id="UP001597338"/>
    </source>
</evidence>
<name>A0ABW4VDS8_9MICO</name>
<feature type="compositionally biased region" description="Basic and acidic residues" evidence="1">
    <location>
        <begin position="172"/>
        <end position="187"/>
    </location>
</feature>
<evidence type="ECO:0008006" key="4">
    <source>
        <dbReference type="Google" id="ProtNLM"/>
    </source>
</evidence>
<feature type="region of interest" description="Disordered" evidence="1">
    <location>
        <begin position="172"/>
        <end position="198"/>
    </location>
</feature>
<comment type="caution">
    <text evidence="2">The sequence shown here is derived from an EMBL/GenBank/DDBJ whole genome shotgun (WGS) entry which is preliminary data.</text>
</comment>
<gene>
    <name evidence="2" type="ORF">ACFSL2_23045</name>
</gene>
<proteinExistence type="predicted"/>
<dbReference type="RefSeq" id="WP_377200077.1">
    <property type="nucleotide sequence ID" value="NZ_JBHUHF010000001.1"/>
</dbReference>
<accession>A0ABW4VDS8</accession>